<organism evidence="2 3">
    <name type="scientific">Methylobacterium pseudosasicola</name>
    <dbReference type="NCBI Taxonomy" id="582667"/>
    <lineage>
        <taxon>Bacteria</taxon>
        <taxon>Pseudomonadati</taxon>
        <taxon>Pseudomonadota</taxon>
        <taxon>Alphaproteobacteria</taxon>
        <taxon>Hyphomicrobiales</taxon>
        <taxon>Methylobacteriaceae</taxon>
        <taxon>Methylobacterium</taxon>
    </lineage>
</organism>
<name>A0A1I4S3D4_9HYPH</name>
<evidence type="ECO:0000313" key="3">
    <source>
        <dbReference type="Proteomes" id="UP000199048"/>
    </source>
</evidence>
<dbReference type="Proteomes" id="UP000199048">
    <property type="component" value="Unassembled WGS sequence"/>
</dbReference>
<proteinExistence type="predicted"/>
<dbReference type="OrthoDB" id="163436at2"/>
<dbReference type="InterPro" id="IPR029060">
    <property type="entry name" value="PIN-like_dom_sf"/>
</dbReference>
<evidence type="ECO:0000259" key="1">
    <source>
        <dbReference type="Pfam" id="PF01850"/>
    </source>
</evidence>
<accession>A0A1I4S3D4</accession>
<dbReference type="AlphaFoldDB" id="A0A1I4S3D4"/>
<dbReference type="Gene3D" id="3.40.50.1010">
    <property type="entry name" value="5'-nuclease"/>
    <property type="match status" value="1"/>
</dbReference>
<dbReference type="InterPro" id="IPR002716">
    <property type="entry name" value="PIN_dom"/>
</dbReference>
<dbReference type="STRING" id="582667.SAMN05192568_103953"/>
<gene>
    <name evidence="2" type="ORF">SAMN05192568_103953</name>
</gene>
<dbReference type="SUPFAM" id="SSF88723">
    <property type="entry name" value="PIN domain-like"/>
    <property type="match status" value="1"/>
</dbReference>
<keyword evidence="3" id="KW-1185">Reference proteome</keyword>
<sequence>MTTDLVFVDTNVFLYARDDRFPDKQRTATHWLATLAAREALVVSPQVLGEIHNAVLRGKVVVEGAEMRRMTTELQPFSQGATDVELITLAWSIRTETAFQWWDCVILAAAIRAGCRYLLSEGYQHDRTVRGTTILNPFMVGPEAVVTEH</sequence>
<dbReference type="RefSeq" id="WP_092045365.1">
    <property type="nucleotide sequence ID" value="NZ_FOTK01000039.1"/>
</dbReference>
<protein>
    <submittedName>
        <fullName evidence="2">Predicted nucleic acid-binding protein, contains PIN domain</fullName>
    </submittedName>
</protein>
<feature type="domain" description="PIN" evidence="1">
    <location>
        <begin position="6"/>
        <end position="128"/>
    </location>
</feature>
<dbReference type="CDD" id="cd18692">
    <property type="entry name" value="PIN_VapC-like"/>
    <property type="match status" value="1"/>
</dbReference>
<evidence type="ECO:0000313" key="2">
    <source>
        <dbReference type="EMBL" id="SFM58911.1"/>
    </source>
</evidence>
<dbReference type="EMBL" id="FOTK01000039">
    <property type="protein sequence ID" value="SFM58911.1"/>
    <property type="molecule type" value="Genomic_DNA"/>
</dbReference>
<reference evidence="3" key="1">
    <citation type="submission" date="2016-10" db="EMBL/GenBank/DDBJ databases">
        <authorList>
            <person name="Varghese N."/>
            <person name="Submissions S."/>
        </authorList>
    </citation>
    <scope>NUCLEOTIDE SEQUENCE [LARGE SCALE GENOMIC DNA]</scope>
    <source>
        <strain evidence="3">BL36</strain>
    </source>
</reference>
<dbReference type="Pfam" id="PF01850">
    <property type="entry name" value="PIN"/>
    <property type="match status" value="1"/>
</dbReference>